<dbReference type="AlphaFoldDB" id="A0A6A6QSD5"/>
<protein>
    <submittedName>
        <fullName evidence="2">Uncharacterized protein</fullName>
    </submittedName>
</protein>
<evidence type="ECO:0000256" key="1">
    <source>
        <dbReference type="SAM" id="MobiDB-lite"/>
    </source>
</evidence>
<accession>A0A6A6QSD5</accession>
<name>A0A6A6QSD5_9PEZI</name>
<feature type="region of interest" description="Disordered" evidence="1">
    <location>
        <begin position="1"/>
        <end position="61"/>
    </location>
</feature>
<reference evidence="2" key="1">
    <citation type="journal article" date="2020" name="Stud. Mycol.">
        <title>101 Dothideomycetes genomes: a test case for predicting lifestyles and emergence of pathogens.</title>
        <authorList>
            <person name="Haridas S."/>
            <person name="Albert R."/>
            <person name="Binder M."/>
            <person name="Bloem J."/>
            <person name="Labutti K."/>
            <person name="Salamov A."/>
            <person name="Andreopoulos B."/>
            <person name="Baker S."/>
            <person name="Barry K."/>
            <person name="Bills G."/>
            <person name="Bluhm B."/>
            <person name="Cannon C."/>
            <person name="Castanera R."/>
            <person name="Culley D."/>
            <person name="Daum C."/>
            <person name="Ezra D."/>
            <person name="Gonzalez J."/>
            <person name="Henrissat B."/>
            <person name="Kuo A."/>
            <person name="Liang C."/>
            <person name="Lipzen A."/>
            <person name="Lutzoni F."/>
            <person name="Magnuson J."/>
            <person name="Mondo S."/>
            <person name="Nolan M."/>
            <person name="Ohm R."/>
            <person name="Pangilinan J."/>
            <person name="Park H.-J."/>
            <person name="Ramirez L."/>
            <person name="Alfaro M."/>
            <person name="Sun H."/>
            <person name="Tritt A."/>
            <person name="Yoshinaga Y."/>
            <person name="Zwiers L.-H."/>
            <person name="Turgeon B."/>
            <person name="Goodwin S."/>
            <person name="Spatafora J."/>
            <person name="Crous P."/>
            <person name="Grigoriev I."/>
        </authorList>
    </citation>
    <scope>NUCLEOTIDE SEQUENCE</scope>
    <source>
        <strain evidence="2">CBS 269.34</strain>
    </source>
</reference>
<keyword evidence="3" id="KW-1185">Reference proteome</keyword>
<feature type="compositionally biased region" description="Polar residues" evidence="1">
    <location>
        <begin position="1"/>
        <end position="13"/>
    </location>
</feature>
<gene>
    <name evidence="2" type="ORF">BU16DRAFT_561707</name>
</gene>
<proteinExistence type="predicted"/>
<evidence type="ECO:0000313" key="3">
    <source>
        <dbReference type="Proteomes" id="UP000799750"/>
    </source>
</evidence>
<dbReference type="EMBL" id="MU004189">
    <property type="protein sequence ID" value="KAF2495428.1"/>
    <property type="molecule type" value="Genomic_DNA"/>
</dbReference>
<organism evidence="2 3">
    <name type="scientific">Lophium mytilinum</name>
    <dbReference type="NCBI Taxonomy" id="390894"/>
    <lineage>
        <taxon>Eukaryota</taxon>
        <taxon>Fungi</taxon>
        <taxon>Dikarya</taxon>
        <taxon>Ascomycota</taxon>
        <taxon>Pezizomycotina</taxon>
        <taxon>Dothideomycetes</taxon>
        <taxon>Pleosporomycetidae</taxon>
        <taxon>Mytilinidiales</taxon>
        <taxon>Mytilinidiaceae</taxon>
        <taxon>Lophium</taxon>
    </lineage>
</organism>
<evidence type="ECO:0000313" key="2">
    <source>
        <dbReference type="EMBL" id="KAF2495428.1"/>
    </source>
</evidence>
<dbReference type="Proteomes" id="UP000799750">
    <property type="component" value="Unassembled WGS sequence"/>
</dbReference>
<feature type="compositionally biased region" description="Polar residues" evidence="1">
    <location>
        <begin position="39"/>
        <end position="48"/>
    </location>
</feature>
<sequence>MADHNASQPNENDAGNKELIPSRVSDAKGGPSLKANGLKQFQTINGCSDPTAGNFEGHSKDEAKKELPYSMIRWLNQAPEEEYWNSEDSGRCT</sequence>